<dbReference type="Proteomes" id="UP000288052">
    <property type="component" value="Unassembled WGS sequence"/>
</dbReference>
<organism evidence="2 3">
    <name type="scientific">Bifidobacterium castoris</name>
    <dbReference type="NCBI Taxonomy" id="2306972"/>
    <lineage>
        <taxon>Bacteria</taxon>
        <taxon>Bacillati</taxon>
        <taxon>Actinomycetota</taxon>
        <taxon>Actinomycetes</taxon>
        <taxon>Bifidobacteriales</taxon>
        <taxon>Bifidobacteriaceae</taxon>
        <taxon>Bifidobacterium</taxon>
    </lineage>
</organism>
<comment type="caution">
    <text evidence="2">The sequence shown here is derived from an EMBL/GenBank/DDBJ whole genome shotgun (WGS) entry which is preliminary data.</text>
</comment>
<evidence type="ECO:0000313" key="3">
    <source>
        <dbReference type="Proteomes" id="UP000288052"/>
    </source>
</evidence>
<reference evidence="2 3" key="1">
    <citation type="submission" date="2018-09" db="EMBL/GenBank/DDBJ databases">
        <title>Characterization of the phylogenetic diversity of five novel species belonging to the genus Bifidobacterium.</title>
        <authorList>
            <person name="Lugli G.A."/>
            <person name="Duranti S."/>
            <person name="Milani C."/>
        </authorList>
    </citation>
    <scope>NUCLEOTIDE SEQUENCE [LARGE SCALE GENOMIC DNA]</scope>
    <source>
        <strain evidence="2 3">2020B</strain>
    </source>
</reference>
<name>A0A430F7F5_9BIFI</name>
<feature type="domain" description="MrfA-like Zn-binding" evidence="1">
    <location>
        <begin position="549"/>
        <end position="653"/>
    </location>
</feature>
<keyword evidence="3" id="KW-1185">Reference proteome</keyword>
<evidence type="ECO:0000313" key="2">
    <source>
        <dbReference type="EMBL" id="RSX47933.1"/>
    </source>
</evidence>
<dbReference type="InterPro" id="IPR047721">
    <property type="entry name" value="DrmB"/>
</dbReference>
<dbReference type="EMBL" id="QXGI01000004">
    <property type="protein sequence ID" value="RSX47933.1"/>
    <property type="molecule type" value="Genomic_DNA"/>
</dbReference>
<evidence type="ECO:0000259" key="1">
    <source>
        <dbReference type="Pfam" id="PF09369"/>
    </source>
</evidence>
<dbReference type="OrthoDB" id="9134227at2"/>
<dbReference type="InterPro" id="IPR018973">
    <property type="entry name" value="MZB"/>
</dbReference>
<proteinExistence type="predicted"/>
<dbReference type="RefSeq" id="WP_126032221.1">
    <property type="nucleotide sequence ID" value="NZ_QXGI01000004.1"/>
</dbReference>
<dbReference type="NCBIfam" id="NF038324">
    <property type="entry name" value="DrmB_fam"/>
    <property type="match status" value="1"/>
</dbReference>
<protein>
    <recommendedName>
        <fullName evidence="1">MrfA-like Zn-binding domain-containing protein</fullName>
    </recommendedName>
</protein>
<dbReference type="Pfam" id="PF09369">
    <property type="entry name" value="MZB"/>
    <property type="match status" value="1"/>
</dbReference>
<sequence>MSDKNTTAEIEADEAWIYDPENDVDPLGDAERLQGAGKNHAKVGGARGTTLLYTYGPGAIMDMPHFTVMPMGLDSWQYIWQRRAGIPTVTAPRLLENVQLMLGPRVTELRPFPWQPNPDGNARQGDDLGVPARIFPQWLRCTGCDLLAPVSTFANGYANTNPYRPDRAEFVHKNCPGKARRSTKIKNAPCVSARYLLVCENGHMDEFPYVWWVHNGGSCPNAERPQLRMVESSRNAVGTRIICKSCGAIRSMREAQGSENRVKLPRCRGRMPQLNAFAAKGCDKVPRLMLIGASNLWFPVVQSIIDMPRLNKMDETMDQYHEIRKILGAADWMLDEELETNIRTIYKSLSKAQYHITETKLRQLILTAQNVRELTEEERRKARAAWEPVDLLVPEWEYLDRDDIKDGRETDTQSGLTVRNQLVTLTLQNMGVRRLLAVDRLRKVNALIGFTRVDDYDRANDPSSRLVRLNLEPDINWVPTTEDFGEGVFIQFDEHKIAEWQEHILGTPLWKAYVEAHRRNFYNRFSETSKEVDPDTRLPRPRYWLMHTLAHALIKRMALSSGYGMASLTERLYAWDAKDERPAAAGILISTTASDSDGTLGGLVALSEPETFEQIMKDALRGMRRCSSDPICAQRVPQDPEDFLHGASCHCCCMLSETSCERANRFLDRRFIVPLPGEYEHCLYKDCAFFTADEDMG</sequence>
<gene>
    <name evidence="2" type="ORF">D2E22_1220</name>
</gene>
<accession>A0A430F7F5</accession>
<dbReference type="AlphaFoldDB" id="A0A430F7F5"/>